<dbReference type="InterPro" id="IPR036757">
    <property type="entry name" value="TFR-like_dimer_dom_sf"/>
</dbReference>
<evidence type="ECO:0000256" key="12">
    <source>
        <dbReference type="ARBA" id="ARBA00022833"/>
    </source>
</evidence>
<keyword evidence="16" id="KW-0224">Dipeptidase</keyword>
<evidence type="ECO:0000256" key="19">
    <source>
        <dbReference type="ARBA" id="ARBA00023180"/>
    </source>
</evidence>
<dbReference type="Gene3D" id="3.50.30.30">
    <property type="match status" value="1"/>
</dbReference>
<gene>
    <name evidence="36" type="ORF">CHS0354_034555</name>
</gene>
<evidence type="ECO:0000259" key="33">
    <source>
        <dbReference type="Pfam" id="PF02225"/>
    </source>
</evidence>
<evidence type="ECO:0000256" key="29">
    <source>
        <dbReference type="ARBA" id="ARBA00080568"/>
    </source>
</evidence>
<dbReference type="Pfam" id="PF02225">
    <property type="entry name" value="PA"/>
    <property type="match status" value="1"/>
</dbReference>
<dbReference type="CDD" id="cd02121">
    <property type="entry name" value="PA_GCPII_like"/>
    <property type="match status" value="1"/>
</dbReference>
<keyword evidence="17" id="KW-0482">Metalloprotease</keyword>
<evidence type="ECO:0000256" key="30">
    <source>
        <dbReference type="ARBA" id="ARBA00082075"/>
    </source>
</evidence>
<dbReference type="GO" id="GO:0005886">
    <property type="term" value="C:plasma membrane"/>
    <property type="evidence" value="ECO:0007669"/>
    <property type="project" value="UniProtKB-SubCell"/>
</dbReference>
<comment type="function">
    <text evidence="22">Has both folate hydrolase and N-acetylated-alpha-linked-acidic dipeptidase (NAALADase) activity. Has a preference for tri-alpha-glutamate peptides. In the intestine, required for the uptake of folate. In the brain, modulates excitatory neurotransmission through the hydrolysis of the neuropeptide, N-aceylaspartylglutamate (NAAG), thereby releasing glutamate.</text>
</comment>
<evidence type="ECO:0000256" key="15">
    <source>
        <dbReference type="ARBA" id="ARBA00022989"/>
    </source>
</evidence>
<comment type="caution">
    <text evidence="36">The sequence shown here is derived from an EMBL/GenBank/DDBJ whole genome shotgun (WGS) entry which is preliminary data.</text>
</comment>
<dbReference type="FunFam" id="3.40.630.10:FF:000009">
    <property type="entry name" value="N-acetylated-alpha-linked acidic dipeptidase 2"/>
    <property type="match status" value="1"/>
</dbReference>
<dbReference type="PANTHER" id="PTHR10404">
    <property type="entry name" value="N-ACETYLATED-ALPHA-LINKED ACIDIC DIPEPTIDASE"/>
    <property type="match status" value="1"/>
</dbReference>
<dbReference type="GO" id="GO:0004181">
    <property type="term" value="F:metallocarboxypeptidase activity"/>
    <property type="evidence" value="ECO:0007669"/>
    <property type="project" value="UniProtKB-EC"/>
</dbReference>
<keyword evidence="8" id="KW-0645">Protease</keyword>
<evidence type="ECO:0000256" key="21">
    <source>
        <dbReference type="ARBA" id="ARBA00054055"/>
    </source>
</evidence>
<reference evidence="36" key="3">
    <citation type="submission" date="2023-05" db="EMBL/GenBank/DDBJ databases">
        <authorList>
            <person name="Smith C.H."/>
        </authorList>
    </citation>
    <scope>NUCLEOTIDE SEQUENCE</scope>
    <source>
        <strain evidence="36">CHS0354</strain>
        <tissue evidence="36">Mantle</tissue>
    </source>
</reference>
<evidence type="ECO:0000256" key="25">
    <source>
        <dbReference type="ARBA" id="ARBA00075140"/>
    </source>
</evidence>
<comment type="catalytic activity">
    <reaction evidence="20">
        <text>Release of an unsubstituted, C-terminal glutamyl residue, typically from Ac-Asp-Glu or folylpoly-gamma-glutamates.</text>
        <dbReference type="EC" id="3.4.17.21"/>
    </reaction>
</comment>
<dbReference type="Pfam" id="PF04253">
    <property type="entry name" value="TFR_dimer"/>
    <property type="match status" value="1"/>
</dbReference>
<dbReference type="Gene3D" id="3.40.630.10">
    <property type="entry name" value="Zn peptidases"/>
    <property type="match status" value="1"/>
</dbReference>
<keyword evidence="11" id="KW-0378">Hydrolase</keyword>
<keyword evidence="19" id="KW-0325">Glycoprotein</keyword>
<evidence type="ECO:0000256" key="24">
    <source>
        <dbReference type="ARBA" id="ARBA00070473"/>
    </source>
</evidence>
<comment type="cofactor">
    <cofactor evidence="1">
        <name>Zn(2+)</name>
        <dbReference type="ChEBI" id="CHEBI:29105"/>
    </cofactor>
</comment>
<evidence type="ECO:0000313" key="36">
    <source>
        <dbReference type="EMBL" id="KAK3598381.1"/>
    </source>
</evidence>
<dbReference type="SUPFAM" id="SSF52025">
    <property type="entry name" value="PA domain"/>
    <property type="match status" value="1"/>
</dbReference>
<dbReference type="FunFam" id="1.20.930.40:FF:000001">
    <property type="entry name" value="N-acetylated-alpha-linked acidic dipeptidase 2"/>
    <property type="match status" value="1"/>
</dbReference>
<comment type="function">
    <text evidence="21">Also exhibits a dipeptidyl-peptidase IV type activity. In vitro, cleaves Gly-Pro-AMC.</text>
</comment>
<dbReference type="SUPFAM" id="SSF47672">
    <property type="entry name" value="Transferrin receptor-like dimerisation domain"/>
    <property type="match status" value="1"/>
</dbReference>
<dbReference type="Pfam" id="PF04389">
    <property type="entry name" value="Peptidase_M28"/>
    <property type="match status" value="1"/>
</dbReference>
<evidence type="ECO:0000256" key="1">
    <source>
        <dbReference type="ARBA" id="ARBA00001947"/>
    </source>
</evidence>
<keyword evidence="14" id="KW-0735">Signal-anchor</keyword>
<evidence type="ECO:0000256" key="6">
    <source>
        <dbReference type="ARBA" id="ARBA00022553"/>
    </source>
</evidence>
<evidence type="ECO:0000256" key="2">
    <source>
        <dbReference type="ARBA" id="ARBA00004401"/>
    </source>
</evidence>
<dbReference type="InterPro" id="IPR003137">
    <property type="entry name" value="PA_domain"/>
</dbReference>
<dbReference type="InterPro" id="IPR007365">
    <property type="entry name" value="TFR-like_dimer_dom"/>
</dbReference>
<dbReference type="GO" id="GO:0016805">
    <property type="term" value="F:dipeptidase activity"/>
    <property type="evidence" value="ECO:0007669"/>
    <property type="project" value="UniProtKB-KW"/>
</dbReference>
<evidence type="ECO:0000256" key="11">
    <source>
        <dbReference type="ARBA" id="ARBA00022801"/>
    </source>
</evidence>
<evidence type="ECO:0000256" key="17">
    <source>
        <dbReference type="ARBA" id="ARBA00023049"/>
    </source>
</evidence>
<reference evidence="36" key="1">
    <citation type="journal article" date="2021" name="Genome Biol. Evol.">
        <title>A High-Quality Reference Genome for a Parasitic Bivalve with Doubly Uniparental Inheritance (Bivalvia: Unionida).</title>
        <authorList>
            <person name="Smith C.H."/>
        </authorList>
    </citation>
    <scope>NUCLEOTIDE SEQUENCE</scope>
    <source>
        <strain evidence="36">CHS0354</strain>
    </source>
</reference>
<keyword evidence="6" id="KW-0597">Phosphoprotein</keyword>
<proteinExistence type="inferred from homology"/>
<keyword evidence="5" id="KW-1003">Cell membrane</keyword>
<keyword evidence="9 32" id="KW-0812">Transmembrane</keyword>
<evidence type="ECO:0000256" key="13">
    <source>
        <dbReference type="ARBA" id="ARBA00022837"/>
    </source>
</evidence>
<dbReference type="SUPFAM" id="SSF53187">
    <property type="entry name" value="Zn-dependent exopeptidases"/>
    <property type="match status" value="1"/>
</dbReference>
<dbReference type="Gene3D" id="1.20.930.40">
    <property type="entry name" value="Transferrin receptor-like, dimerisation domain"/>
    <property type="match status" value="1"/>
</dbReference>
<dbReference type="FunFam" id="3.50.30.30:FF:000002">
    <property type="entry name" value="N-acetylated-alpha-linked acidic dipeptidase 2"/>
    <property type="match status" value="1"/>
</dbReference>
<evidence type="ECO:0000256" key="31">
    <source>
        <dbReference type="ARBA" id="ARBA00082320"/>
    </source>
</evidence>
<keyword evidence="10" id="KW-0479">Metal-binding</keyword>
<dbReference type="EMBL" id="JAEAOA010002033">
    <property type="protein sequence ID" value="KAK3598381.1"/>
    <property type="molecule type" value="Genomic_DNA"/>
</dbReference>
<comment type="similarity">
    <text evidence="3">Belongs to the peptidase M28 family. M28B subfamily.</text>
</comment>
<evidence type="ECO:0000256" key="8">
    <source>
        <dbReference type="ARBA" id="ARBA00022670"/>
    </source>
</evidence>
<dbReference type="InterPro" id="IPR046450">
    <property type="entry name" value="PA_dom_sf"/>
</dbReference>
<comment type="subunit">
    <text evidence="4">Homodimer.</text>
</comment>
<keyword evidence="15 32" id="KW-1133">Transmembrane helix</keyword>
<evidence type="ECO:0000256" key="23">
    <source>
        <dbReference type="ARBA" id="ARBA00066561"/>
    </source>
</evidence>
<name>A0AAE0W1V3_9BIVA</name>
<evidence type="ECO:0000256" key="7">
    <source>
        <dbReference type="ARBA" id="ARBA00022645"/>
    </source>
</evidence>
<evidence type="ECO:0000256" key="26">
    <source>
        <dbReference type="ARBA" id="ARBA00078457"/>
    </source>
</evidence>
<evidence type="ECO:0000259" key="35">
    <source>
        <dbReference type="Pfam" id="PF04389"/>
    </source>
</evidence>
<dbReference type="GO" id="GO:0046872">
    <property type="term" value="F:metal ion binding"/>
    <property type="evidence" value="ECO:0007669"/>
    <property type="project" value="UniProtKB-KW"/>
</dbReference>
<sequence>MHEFSSTENMFKRKSTSNRRCICAVFLLAAAIGIGIGIAIGRLAMCPDRKEEPKSDGIFLPGITEAIIKDGDPAIGDELIRAINSENIEKYLRNLTDEPHLAGTPADEKQAKELRDFWLNVGLDHVTITPYRVLLSYPQDGDPNFVELLTSNGTVLYKSPLTEKIINPEENKTGVVPPFNAFSAPGDVKGDLVYVNYGRVEDYNYLQKNRSINVSGKVVIARYGKIFRGDKVHLAEKYGATGIIIFSDPADYTDRNSSRVYDKDWWLPGSGAQRGTVFIGDGDPLTPDYPAIETAYRFAENASDLEFYLPKIPAHPIGYDIARHIMEALDGAEVPDNWKGGLNVTYRFGGFGTSNRTIHIKISTRNKEVMTYNTIGIIRGQVEPDRYVIIGNHRDAWVFGALDPSSGTAVMMEIARAMGEIKKTKNWRPRRSILFCSWGAEEYGLVGSTEWIEQYTKSLGARAVGYLNVDIAVQGNATLRALGTPMLFHITYEAAKRVPNPNDTEISLGRKTVYDTWMHYLPNEDKDRPIIDLPGSGSDYAGFRDRLGVPIVDIRYTYDSKRFQISSYPLYHSVYETFYAVKHLIDQGFKYHRAMGQIWAEMAWNLADMVIIPFNVSDYSRTLQELTQRLLKDYNMTLWANGINTHLLEIAVQNFSTQVENFQHNINTVNRYDPLAVRMINDQLMNLDRAFLDPAGLPGRRLKRHILLAESSVDNYAGSSFPGLIDGLFEIDKAPNKAERWEILKRHYSVILFTIQSAASTLRNVTHFMYSY</sequence>
<dbReference type="GO" id="GO:0006508">
    <property type="term" value="P:proteolysis"/>
    <property type="evidence" value="ECO:0007669"/>
    <property type="project" value="UniProtKB-KW"/>
</dbReference>
<evidence type="ECO:0000256" key="16">
    <source>
        <dbReference type="ARBA" id="ARBA00022997"/>
    </source>
</evidence>
<dbReference type="CDD" id="cd08022">
    <property type="entry name" value="M28_PSMA_like"/>
    <property type="match status" value="1"/>
</dbReference>
<feature type="domain" description="Peptidase M28" evidence="35">
    <location>
        <begin position="373"/>
        <end position="572"/>
    </location>
</feature>
<evidence type="ECO:0000256" key="22">
    <source>
        <dbReference type="ARBA" id="ARBA00056370"/>
    </source>
</evidence>
<evidence type="ECO:0000259" key="34">
    <source>
        <dbReference type="Pfam" id="PF04253"/>
    </source>
</evidence>
<reference evidence="36" key="2">
    <citation type="journal article" date="2021" name="Genome Biol. Evol.">
        <title>Developing a high-quality reference genome for a parasitic bivalve with doubly uniparental inheritance (Bivalvia: Unionida).</title>
        <authorList>
            <person name="Smith C.H."/>
        </authorList>
    </citation>
    <scope>NUCLEOTIDE SEQUENCE</scope>
    <source>
        <strain evidence="36">CHS0354</strain>
        <tissue evidence="36">Mantle</tissue>
    </source>
</reference>
<comment type="subcellular location">
    <subcellularLocation>
        <location evidence="2">Cell membrane</location>
        <topology evidence="2">Single-pass type II membrane protein</topology>
    </subcellularLocation>
</comment>
<keyword evidence="7" id="KW-0121">Carboxypeptidase</keyword>
<evidence type="ECO:0000256" key="27">
    <source>
        <dbReference type="ARBA" id="ARBA00079527"/>
    </source>
</evidence>
<evidence type="ECO:0000256" key="28">
    <source>
        <dbReference type="ARBA" id="ARBA00080362"/>
    </source>
</evidence>
<dbReference type="PANTHER" id="PTHR10404:SF77">
    <property type="entry name" value="GLUTAMATE CARBOXYPEPTIDASE 2 HOMOLOG"/>
    <property type="match status" value="1"/>
</dbReference>
<evidence type="ECO:0000256" key="20">
    <source>
        <dbReference type="ARBA" id="ARBA00052003"/>
    </source>
</evidence>
<dbReference type="InterPro" id="IPR007484">
    <property type="entry name" value="Peptidase_M28"/>
</dbReference>
<dbReference type="EC" id="3.4.17.21" evidence="23"/>
<organism evidence="36 37">
    <name type="scientific">Potamilus streckersoni</name>
    <dbReference type="NCBI Taxonomy" id="2493646"/>
    <lineage>
        <taxon>Eukaryota</taxon>
        <taxon>Metazoa</taxon>
        <taxon>Spiralia</taxon>
        <taxon>Lophotrochozoa</taxon>
        <taxon>Mollusca</taxon>
        <taxon>Bivalvia</taxon>
        <taxon>Autobranchia</taxon>
        <taxon>Heteroconchia</taxon>
        <taxon>Palaeoheterodonta</taxon>
        <taxon>Unionida</taxon>
        <taxon>Unionoidea</taxon>
        <taxon>Unionidae</taxon>
        <taxon>Ambleminae</taxon>
        <taxon>Lampsilini</taxon>
        <taxon>Potamilus</taxon>
    </lineage>
</organism>
<evidence type="ECO:0000256" key="3">
    <source>
        <dbReference type="ARBA" id="ARBA00005634"/>
    </source>
</evidence>
<evidence type="ECO:0000256" key="18">
    <source>
        <dbReference type="ARBA" id="ARBA00023136"/>
    </source>
</evidence>
<protein>
    <recommendedName>
        <fullName evidence="24">Glutamate carboxypeptidase 2</fullName>
        <ecNumber evidence="23">3.4.17.21</ecNumber>
    </recommendedName>
    <alternativeName>
        <fullName evidence="27">Folate hydrolase 1</fullName>
    </alternativeName>
    <alternativeName>
        <fullName evidence="30">Folylpoly-gamma-glutamate carboxypeptidase</fullName>
    </alternativeName>
    <alternativeName>
        <fullName evidence="31">Glutamate carboxypeptidase II</fullName>
    </alternativeName>
    <alternativeName>
        <fullName evidence="28">Membrane glutamate carboxypeptidase</fullName>
    </alternativeName>
    <alternativeName>
        <fullName evidence="29">N-acetylated-alpha-linked acidic dipeptidase I</fullName>
    </alternativeName>
    <alternativeName>
        <fullName evidence="25">Prostate-specific membrane antigen homolog</fullName>
    </alternativeName>
    <alternativeName>
        <fullName evidence="26">Pteroylpoly-gamma-glutamate carboxypeptidase</fullName>
    </alternativeName>
</protein>
<keyword evidence="18 32" id="KW-0472">Membrane</keyword>
<evidence type="ECO:0000256" key="9">
    <source>
        <dbReference type="ARBA" id="ARBA00022692"/>
    </source>
</evidence>
<evidence type="ECO:0000256" key="32">
    <source>
        <dbReference type="SAM" id="Phobius"/>
    </source>
</evidence>
<evidence type="ECO:0000256" key="10">
    <source>
        <dbReference type="ARBA" id="ARBA00022723"/>
    </source>
</evidence>
<dbReference type="Proteomes" id="UP001195483">
    <property type="component" value="Unassembled WGS sequence"/>
</dbReference>
<dbReference type="AlphaFoldDB" id="A0AAE0W1V3"/>
<feature type="domain" description="Transferrin receptor-like dimerisation" evidence="34">
    <location>
        <begin position="646"/>
        <end position="763"/>
    </location>
</feature>
<evidence type="ECO:0000313" key="37">
    <source>
        <dbReference type="Proteomes" id="UP001195483"/>
    </source>
</evidence>
<feature type="domain" description="PA" evidence="33">
    <location>
        <begin position="188"/>
        <end position="275"/>
    </location>
</feature>
<keyword evidence="13" id="KW-0106">Calcium</keyword>
<evidence type="ECO:0000256" key="5">
    <source>
        <dbReference type="ARBA" id="ARBA00022475"/>
    </source>
</evidence>
<dbReference type="InterPro" id="IPR039373">
    <property type="entry name" value="Peptidase_M28B"/>
</dbReference>
<feature type="transmembrane region" description="Helical" evidence="32">
    <location>
        <begin position="21"/>
        <end position="45"/>
    </location>
</feature>
<evidence type="ECO:0000256" key="4">
    <source>
        <dbReference type="ARBA" id="ARBA00011738"/>
    </source>
</evidence>
<keyword evidence="37" id="KW-1185">Reference proteome</keyword>
<evidence type="ECO:0000256" key="14">
    <source>
        <dbReference type="ARBA" id="ARBA00022968"/>
    </source>
</evidence>
<accession>A0AAE0W1V3</accession>
<keyword evidence="12" id="KW-0862">Zinc</keyword>